<dbReference type="PROSITE" id="PS50127">
    <property type="entry name" value="UBC_2"/>
    <property type="match status" value="1"/>
</dbReference>
<dbReference type="PROSITE" id="PS00183">
    <property type="entry name" value="UBC_1"/>
    <property type="match status" value="1"/>
</dbReference>
<keyword evidence="4" id="KW-0067">ATP-binding</keyword>
<dbReference type="PANTHER" id="PTHR24067">
    <property type="entry name" value="UBIQUITIN-CONJUGATING ENZYME E2"/>
    <property type="match status" value="1"/>
</dbReference>
<dbReference type="GO" id="GO:0016740">
    <property type="term" value="F:transferase activity"/>
    <property type="evidence" value="ECO:0007669"/>
    <property type="project" value="UniProtKB-KW"/>
</dbReference>
<dbReference type="InterPro" id="IPR023313">
    <property type="entry name" value="UBQ-conjugating_AS"/>
</dbReference>
<dbReference type="InterPro" id="IPR000608">
    <property type="entry name" value="UBC"/>
</dbReference>
<dbReference type="STRING" id="670386.D3BFJ1"/>
<keyword evidence="4" id="KW-0547">Nucleotide-binding</keyword>
<dbReference type="SUPFAM" id="SSF54495">
    <property type="entry name" value="UBC-like"/>
    <property type="match status" value="1"/>
</dbReference>
<dbReference type="GO" id="GO:0005524">
    <property type="term" value="F:ATP binding"/>
    <property type="evidence" value="ECO:0007669"/>
    <property type="project" value="UniProtKB-UniRule"/>
</dbReference>
<proteinExistence type="inferred from homology"/>
<dbReference type="InterPro" id="IPR016135">
    <property type="entry name" value="UBQ-conjugating_enzyme/RWD"/>
</dbReference>
<keyword evidence="1" id="KW-0808">Transferase</keyword>
<dbReference type="CDD" id="cd23790">
    <property type="entry name" value="UBCc_UBE2A_2B"/>
    <property type="match status" value="1"/>
</dbReference>
<dbReference type="InParanoid" id="D3BFJ1"/>
<evidence type="ECO:0000256" key="2">
    <source>
        <dbReference type="ARBA" id="ARBA00022786"/>
    </source>
</evidence>
<evidence type="ECO:0000256" key="1">
    <source>
        <dbReference type="ARBA" id="ARBA00022679"/>
    </source>
</evidence>
<dbReference type="SMART" id="SM00212">
    <property type="entry name" value="UBCc"/>
    <property type="match status" value="1"/>
</dbReference>
<organism evidence="6 7">
    <name type="scientific">Heterostelium pallidum (strain ATCC 26659 / Pp 5 / PN500)</name>
    <name type="common">Cellular slime mold</name>
    <name type="synonym">Polysphondylium pallidum</name>
    <dbReference type="NCBI Taxonomy" id="670386"/>
    <lineage>
        <taxon>Eukaryota</taxon>
        <taxon>Amoebozoa</taxon>
        <taxon>Evosea</taxon>
        <taxon>Eumycetozoa</taxon>
        <taxon>Dictyostelia</taxon>
        <taxon>Acytosteliales</taxon>
        <taxon>Acytosteliaceae</taxon>
        <taxon>Heterostelium</taxon>
    </lineage>
</organism>
<dbReference type="RefSeq" id="XP_020432026.1">
    <property type="nucleotide sequence ID" value="XM_020577578.1"/>
</dbReference>
<keyword evidence="7" id="KW-1185">Reference proteome</keyword>
<evidence type="ECO:0000259" key="5">
    <source>
        <dbReference type="PROSITE" id="PS50127"/>
    </source>
</evidence>
<sequence length="170" mass="18884">MSSSNTVGKAMIRLMSDLKQMKEEPPEGVSAEPVDSRNLMNWTGLIIGPENSPFEGGIFQLSLNFNESYPDQPPKIKFVTPIFHPNVYADGAICLDILTNKWSPVYSVSSILTSIQSLLSDENPNSPANPEAANLFIKDKKEYRKRVRQCVDRSINIINVISIAEPCPTN</sequence>
<evidence type="ECO:0000313" key="7">
    <source>
        <dbReference type="Proteomes" id="UP000001396"/>
    </source>
</evidence>
<dbReference type="Proteomes" id="UP000001396">
    <property type="component" value="Unassembled WGS sequence"/>
</dbReference>
<name>D3BFJ1_HETP5</name>
<dbReference type="Gene3D" id="3.10.110.10">
    <property type="entry name" value="Ubiquitin Conjugating Enzyme"/>
    <property type="match status" value="1"/>
</dbReference>
<dbReference type="GeneID" id="31362207"/>
<dbReference type="EMBL" id="ADBJ01000031">
    <property type="protein sequence ID" value="EFA79905.1"/>
    <property type="molecule type" value="Genomic_DNA"/>
</dbReference>
<evidence type="ECO:0000256" key="4">
    <source>
        <dbReference type="RuleBase" id="RU362109"/>
    </source>
</evidence>
<gene>
    <name evidence="6" type="ORF">PPL_06725</name>
</gene>
<dbReference type="OMA" id="YVWNATI"/>
<evidence type="ECO:0000313" key="6">
    <source>
        <dbReference type="EMBL" id="EFA79905.1"/>
    </source>
</evidence>
<dbReference type="Pfam" id="PF00179">
    <property type="entry name" value="UQ_con"/>
    <property type="match status" value="1"/>
</dbReference>
<dbReference type="AlphaFoldDB" id="D3BFJ1"/>
<protein>
    <recommendedName>
        <fullName evidence="5">UBC core domain-containing protein</fullName>
    </recommendedName>
</protein>
<evidence type="ECO:0000256" key="3">
    <source>
        <dbReference type="PROSITE-ProRule" id="PRU10133"/>
    </source>
</evidence>
<dbReference type="FunFam" id="3.10.110.10:FF:000090">
    <property type="entry name" value="Ubiquitin-conjugating enzyme E2-17 kDa"/>
    <property type="match status" value="1"/>
</dbReference>
<dbReference type="InterPro" id="IPR050113">
    <property type="entry name" value="Ub_conjugating_enzyme"/>
</dbReference>
<accession>D3BFJ1</accession>
<keyword evidence="2 4" id="KW-0833">Ubl conjugation pathway</keyword>
<feature type="active site" description="Glycyl thioester intermediate" evidence="3">
    <location>
        <position position="94"/>
    </location>
</feature>
<feature type="domain" description="UBC core" evidence="5">
    <location>
        <begin position="9"/>
        <end position="156"/>
    </location>
</feature>
<comment type="similarity">
    <text evidence="4">Belongs to the ubiquitin-conjugating enzyme family.</text>
</comment>
<comment type="caution">
    <text evidence="6">The sequence shown here is derived from an EMBL/GenBank/DDBJ whole genome shotgun (WGS) entry which is preliminary data.</text>
</comment>
<reference evidence="6 7" key="1">
    <citation type="journal article" date="2011" name="Genome Res.">
        <title>Phylogeny-wide analysis of social amoeba genomes highlights ancient origins for complex intercellular communication.</title>
        <authorList>
            <person name="Heidel A.J."/>
            <person name="Lawal H.M."/>
            <person name="Felder M."/>
            <person name="Schilde C."/>
            <person name="Helps N.R."/>
            <person name="Tunggal B."/>
            <person name="Rivero F."/>
            <person name="John U."/>
            <person name="Schleicher M."/>
            <person name="Eichinger L."/>
            <person name="Platzer M."/>
            <person name="Noegel A.A."/>
            <person name="Schaap P."/>
            <person name="Gloeckner G."/>
        </authorList>
    </citation>
    <scope>NUCLEOTIDE SEQUENCE [LARGE SCALE GENOMIC DNA]</scope>
    <source>
        <strain evidence="7">ATCC 26659 / Pp 5 / PN500</strain>
    </source>
</reference>